<sequence>MIALYSKTLPIAVLSLLLPSALACVQFRGYILTGTHESMEGTISTDEGSLRTCESGSMESGDNDVDCIDGYSLNYDVYDNLDDLPDSFPVTYCNPNACYDIDVQVDCDTSGLNVPTVFDCTFDYTDPC</sequence>
<comment type="caution">
    <text evidence="2">The sequence shown here is derived from an EMBL/GenBank/DDBJ whole genome shotgun (WGS) entry which is preliminary data.</text>
</comment>
<dbReference type="Proteomes" id="UP001149165">
    <property type="component" value="Unassembled WGS sequence"/>
</dbReference>
<name>A0A9W9K6P5_9EURO</name>
<dbReference type="PROSITE" id="PS51257">
    <property type="entry name" value="PROKAR_LIPOPROTEIN"/>
    <property type="match status" value="1"/>
</dbReference>
<protein>
    <submittedName>
        <fullName evidence="2">Uncharacterized protein</fullName>
    </submittedName>
</protein>
<reference evidence="2" key="2">
    <citation type="journal article" date="2023" name="IMA Fungus">
        <title>Comparative genomic study of the Penicillium genus elucidates a diverse pangenome and 15 lateral gene transfer events.</title>
        <authorList>
            <person name="Petersen C."/>
            <person name="Sorensen T."/>
            <person name="Nielsen M.R."/>
            <person name="Sondergaard T.E."/>
            <person name="Sorensen J.L."/>
            <person name="Fitzpatrick D.A."/>
            <person name="Frisvad J.C."/>
            <person name="Nielsen K.L."/>
        </authorList>
    </citation>
    <scope>NUCLEOTIDE SEQUENCE</scope>
    <source>
        <strain evidence="2">IBT 30069</strain>
    </source>
</reference>
<keyword evidence="3" id="KW-1185">Reference proteome</keyword>
<evidence type="ECO:0000313" key="3">
    <source>
        <dbReference type="Proteomes" id="UP001149165"/>
    </source>
</evidence>
<proteinExistence type="predicted"/>
<feature type="chain" id="PRO_5040748609" evidence="1">
    <location>
        <begin position="24"/>
        <end position="128"/>
    </location>
</feature>
<accession>A0A9W9K6P5</accession>
<reference evidence="2" key="1">
    <citation type="submission" date="2022-11" db="EMBL/GenBank/DDBJ databases">
        <authorList>
            <person name="Petersen C."/>
        </authorList>
    </citation>
    <scope>NUCLEOTIDE SEQUENCE</scope>
    <source>
        <strain evidence="2">IBT 30069</strain>
    </source>
</reference>
<evidence type="ECO:0000256" key="1">
    <source>
        <dbReference type="SAM" id="SignalP"/>
    </source>
</evidence>
<organism evidence="2 3">
    <name type="scientific">Penicillium angulare</name>
    <dbReference type="NCBI Taxonomy" id="116970"/>
    <lineage>
        <taxon>Eukaryota</taxon>
        <taxon>Fungi</taxon>
        <taxon>Dikarya</taxon>
        <taxon>Ascomycota</taxon>
        <taxon>Pezizomycotina</taxon>
        <taxon>Eurotiomycetes</taxon>
        <taxon>Eurotiomycetidae</taxon>
        <taxon>Eurotiales</taxon>
        <taxon>Aspergillaceae</taxon>
        <taxon>Penicillium</taxon>
    </lineage>
</organism>
<dbReference type="AlphaFoldDB" id="A0A9W9K6P5"/>
<feature type="signal peptide" evidence="1">
    <location>
        <begin position="1"/>
        <end position="23"/>
    </location>
</feature>
<dbReference type="OrthoDB" id="3028814at2759"/>
<evidence type="ECO:0000313" key="2">
    <source>
        <dbReference type="EMBL" id="KAJ5094770.1"/>
    </source>
</evidence>
<gene>
    <name evidence="2" type="ORF">N7456_010631</name>
</gene>
<dbReference type="EMBL" id="JAPQKH010000006">
    <property type="protein sequence ID" value="KAJ5094770.1"/>
    <property type="molecule type" value="Genomic_DNA"/>
</dbReference>
<keyword evidence="1" id="KW-0732">Signal</keyword>